<keyword evidence="4" id="KW-1185">Reference proteome</keyword>
<dbReference type="Proteomes" id="UP000601435">
    <property type="component" value="Unassembled WGS sequence"/>
</dbReference>
<name>A0A813BRK6_9DINO</name>
<feature type="signal peptide" evidence="1">
    <location>
        <begin position="1"/>
        <end position="17"/>
    </location>
</feature>
<sequence>MLFETLILTVLLHGAGSWGTLKSSEVAILSAAYHGMACYMLRPQFTYEQAMHLSRSRVLALLGLPSIPTLLHVARLRHLLSCLATGVPVMWAILHWHGHWLDSARSSIAWLWEHTDHGASTSCWRDAWVLWKEWCLHQPRRWKGLIRNAQAQAIRQEHWLSSERHHSGLICRQLRQAGAFLPSDAPSLANQQHFCAPCLKRFATYQAWSVHAFKSHGHTAEHRQVQGGTQCQACLRHFTTHIRLCRHLQYNPLCRSKLREAGYGCRVEPGVGNKRAPDEGKFQAPSLQAQGPLLPLLGFGWAEYLDRPAIEVLECLSHISFGLGESPPEAHVAWERARAAFSSVCLPIRKIRATAREWASIVGGAPTADVFPAGTLLHIAQWILTADLADWLVPQPVGGSRQVCTFRDVEEVLPELQVAHLPHPTLDFSPDWTLVRIGAPGWLAARGPAVASSVDFTHEECLQAFEEGGLPSFMEDVSNDAVFVISVCGLPMWNDCPISPVRQKTFGSQLTKALLAGDLLRFALRLWLLGVPAALCTDRHEAVPAPVMSLPFLDSPKVGWGTVWCTKAFDWEPFLFHLIN</sequence>
<dbReference type="AlphaFoldDB" id="A0A813BRK6"/>
<evidence type="ECO:0000259" key="2">
    <source>
        <dbReference type="PROSITE" id="PS00028"/>
    </source>
</evidence>
<evidence type="ECO:0000256" key="1">
    <source>
        <dbReference type="SAM" id="SignalP"/>
    </source>
</evidence>
<evidence type="ECO:0000313" key="3">
    <source>
        <dbReference type="EMBL" id="CAE7910651.1"/>
    </source>
</evidence>
<reference evidence="3" key="1">
    <citation type="submission" date="2021-02" db="EMBL/GenBank/DDBJ databases">
        <authorList>
            <person name="Dougan E. K."/>
            <person name="Rhodes N."/>
            <person name="Thang M."/>
            <person name="Chan C."/>
        </authorList>
    </citation>
    <scope>NUCLEOTIDE SEQUENCE</scope>
</reference>
<comment type="caution">
    <text evidence="3">The sequence shown here is derived from an EMBL/GenBank/DDBJ whole genome shotgun (WGS) entry which is preliminary data.</text>
</comment>
<feature type="chain" id="PRO_5032364296" description="C2H2-type domain-containing protein" evidence="1">
    <location>
        <begin position="18"/>
        <end position="580"/>
    </location>
</feature>
<proteinExistence type="predicted"/>
<protein>
    <recommendedName>
        <fullName evidence="2">C2H2-type domain-containing protein</fullName>
    </recommendedName>
</protein>
<dbReference type="InterPro" id="IPR013087">
    <property type="entry name" value="Znf_C2H2_type"/>
</dbReference>
<gene>
    <name evidence="3" type="ORF">SNEC2469_LOCUS30998</name>
</gene>
<dbReference type="EMBL" id="CAJNJA010073732">
    <property type="protein sequence ID" value="CAE7910651.1"/>
    <property type="molecule type" value="Genomic_DNA"/>
</dbReference>
<evidence type="ECO:0000313" key="4">
    <source>
        <dbReference type="Proteomes" id="UP000601435"/>
    </source>
</evidence>
<accession>A0A813BRK6</accession>
<feature type="domain" description="C2H2-type" evidence="2">
    <location>
        <begin position="195"/>
        <end position="216"/>
    </location>
</feature>
<organism evidence="3 4">
    <name type="scientific">Symbiodinium necroappetens</name>
    <dbReference type="NCBI Taxonomy" id="1628268"/>
    <lineage>
        <taxon>Eukaryota</taxon>
        <taxon>Sar</taxon>
        <taxon>Alveolata</taxon>
        <taxon>Dinophyceae</taxon>
        <taxon>Suessiales</taxon>
        <taxon>Symbiodiniaceae</taxon>
        <taxon>Symbiodinium</taxon>
    </lineage>
</organism>
<keyword evidence="1" id="KW-0732">Signal</keyword>
<dbReference type="PROSITE" id="PS00028">
    <property type="entry name" value="ZINC_FINGER_C2H2_1"/>
    <property type="match status" value="1"/>
</dbReference>